<dbReference type="SUPFAM" id="SSF52540">
    <property type="entry name" value="P-loop containing nucleoside triphosphate hydrolases"/>
    <property type="match status" value="1"/>
</dbReference>
<dbReference type="InterPro" id="IPR056693">
    <property type="entry name" value="DUF7791"/>
</dbReference>
<dbReference type="PANTHER" id="PTHR10039">
    <property type="entry name" value="AMELOGENIN"/>
    <property type="match status" value="1"/>
</dbReference>
<sequence>MDPASAIGVASGVLSFVEATYKFLSIVYAVYESDQVAGYDELAAATDMVRELSQQMLSDSASTSPGPSVGGISSVANVAQQCHSLAVDLGNRLAKTKAKSRKLGDIVKAAVRTVCSKSDIDRLQRALDSCRSQLHLQLTLDHSNEAKISLARLELANTAFFDTMERTWAKRNQRNILSSLRFESMNDRYTMVSEAADTTFDWIFDNPQKEMKSNLALVRPLKDWLDQGTGIFHVSAKPGAGKSTLMKYLWSNPQTQKKLQSWAGSQPLVMASFFFWKPGSPRQKNQDGLMRSLLHQVLTEHPDAIAELFSEHWDPTCYDPWSEPGPIQLETKEVVVAFGRLLSEPEICNQAKFCFFLDGLDEYEDERRTSQQLVTSLLKWVDLADGRLKLCVSSRELPAFQQYLPVDQRIRLHELTYADIMAVTHQTLEEHPDFQRRQGQQPQECSSLMREIVDKSDGVFLWVTLTLKLVMQSLEDGESTASIRAQVDLLPEELEDFFHSILKSIPKHQRRKAYCSLLYLIYMFRHLVEKRLTSGCVHPNGETEHPHSMLRLSFLDEYLDDERFAHTLGFTPLDEEATLRRIATATAQIQARSRGLLEPWETNGRPVKSKASNDSRSGVKAARAMAVRYSHRSIREFLSRFLDSDFAKPYLVGFDCINAHINNFIALLRRLPFRNTSSIRSISSMKPCAGSIPCISSASTVYAGKCIVPLTWLTKAHPPAQRQSWAIPS</sequence>
<keyword evidence="5" id="KW-1185">Reference proteome</keyword>
<reference evidence="4" key="1">
    <citation type="submission" date="2023-06" db="EMBL/GenBank/DDBJ databases">
        <title>Genome-scale phylogeny and comparative genomics of the fungal order Sordariales.</title>
        <authorList>
            <consortium name="Lawrence Berkeley National Laboratory"/>
            <person name="Hensen N."/>
            <person name="Bonometti L."/>
            <person name="Westerberg I."/>
            <person name="Brannstrom I.O."/>
            <person name="Guillou S."/>
            <person name="Cros-Aarteil S."/>
            <person name="Calhoun S."/>
            <person name="Haridas S."/>
            <person name="Kuo A."/>
            <person name="Mondo S."/>
            <person name="Pangilinan J."/>
            <person name="Riley R."/>
            <person name="LaButti K."/>
            <person name="Andreopoulos B."/>
            <person name="Lipzen A."/>
            <person name="Chen C."/>
            <person name="Yanf M."/>
            <person name="Daum C."/>
            <person name="Ng V."/>
            <person name="Clum A."/>
            <person name="Steindorff A."/>
            <person name="Ohm R."/>
            <person name="Martin F."/>
            <person name="Silar P."/>
            <person name="Natvig D."/>
            <person name="Lalanne C."/>
            <person name="Gautier V."/>
            <person name="Ament-velasquez S.L."/>
            <person name="Kruys A."/>
            <person name="Hutchinson M.I."/>
            <person name="Powell A.J."/>
            <person name="Barry K."/>
            <person name="Miller A.N."/>
            <person name="Grigoriev I.V."/>
            <person name="Debuchy R."/>
            <person name="Gladieux P."/>
            <person name="Thoren M.H."/>
            <person name="Johannesson H."/>
        </authorList>
    </citation>
    <scope>NUCLEOTIDE SEQUENCE</scope>
    <source>
        <strain evidence="4">SMH3187-1</strain>
    </source>
</reference>
<dbReference type="AlphaFoldDB" id="A0AA40K7L3"/>
<name>A0AA40K7L3_9PEZI</name>
<dbReference type="Pfam" id="PF24883">
    <property type="entry name" value="NPHP3_N"/>
    <property type="match status" value="1"/>
</dbReference>
<evidence type="ECO:0000256" key="1">
    <source>
        <dbReference type="ARBA" id="ARBA00022737"/>
    </source>
</evidence>
<evidence type="ECO:0000259" key="3">
    <source>
        <dbReference type="Pfam" id="PF25053"/>
    </source>
</evidence>
<evidence type="ECO:0000259" key="2">
    <source>
        <dbReference type="Pfam" id="PF24883"/>
    </source>
</evidence>
<dbReference type="InterPro" id="IPR056884">
    <property type="entry name" value="NPHP3-like_N"/>
</dbReference>
<dbReference type="InterPro" id="IPR027417">
    <property type="entry name" value="P-loop_NTPase"/>
</dbReference>
<keyword evidence="1" id="KW-0677">Repeat</keyword>
<proteinExistence type="predicted"/>
<evidence type="ECO:0000313" key="4">
    <source>
        <dbReference type="EMBL" id="KAK0748948.1"/>
    </source>
</evidence>
<dbReference type="Gene3D" id="3.40.50.300">
    <property type="entry name" value="P-loop containing nucleotide triphosphate hydrolases"/>
    <property type="match status" value="1"/>
</dbReference>
<evidence type="ECO:0000313" key="5">
    <source>
        <dbReference type="Proteomes" id="UP001172155"/>
    </source>
</evidence>
<gene>
    <name evidence="4" type="ORF">B0T18DRAFT_95551</name>
</gene>
<dbReference type="Pfam" id="PF25053">
    <property type="entry name" value="DUF7791"/>
    <property type="match status" value="1"/>
</dbReference>
<feature type="domain" description="DUF7791" evidence="3">
    <location>
        <begin position="538"/>
        <end position="640"/>
    </location>
</feature>
<comment type="caution">
    <text evidence="4">The sequence shown here is derived from an EMBL/GenBank/DDBJ whole genome shotgun (WGS) entry which is preliminary data.</text>
</comment>
<dbReference type="PANTHER" id="PTHR10039:SF5">
    <property type="entry name" value="NACHT DOMAIN-CONTAINING PROTEIN"/>
    <property type="match status" value="1"/>
</dbReference>
<evidence type="ECO:0008006" key="6">
    <source>
        <dbReference type="Google" id="ProtNLM"/>
    </source>
</evidence>
<dbReference type="Proteomes" id="UP001172155">
    <property type="component" value="Unassembled WGS sequence"/>
</dbReference>
<dbReference type="EMBL" id="JAUKUD010000003">
    <property type="protein sequence ID" value="KAK0748948.1"/>
    <property type="molecule type" value="Genomic_DNA"/>
</dbReference>
<organism evidence="4 5">
    <name type="scientific">Schizothecium vesticola</name>
    <dbReference type="NCBI Taxonomy" id="314040"/>
    <lineage>
        <taxon>Eukaryota</taxon>
        <taxon>Fungi</taxon>
        <taxon>Dikarya</taxon>
        <taxon>Ascomycota</taxon>
        <taxon>Pezizomycotina</taxon>
        <taxon>Sordariomycetes</taxon>
        <taxon>Sordariomycetidae</taxon>
        <taxon>Sordariales</taxon>
        <taxon>Schizotheciaceae</taxon>
        <taxon>Schizothecium</taxon>
    </lineage>
</organism>
<accession>A0AA40K7L3</accession>
<feature type="domain" description="Nephrocystin 3-like N-terminal" evidence="2">
    <location>
        <begin position="221"/>
        <end position="395"/>
    </location>
</feature>
<protein>
    <recommendedName>
        <fullName evidence="6">NACHT domain-containing protein</fullName>
    </recommendedName>
</protein>